<keyword evidence="3 8" id="KW-0808">Transferase</keyword>
<evidence type="ECO:0000256" key="8">
    <source>
        <dbReference type="RuleBase" id="RU361228"/>
    </source>
</evidence>
<gene>
    <name evidence="9" type="ORF">CJN711_LOCUS28017</name>
</gene>
<comment type="catalytic activity">
    <reaction evidence="6 8">
        <text>L-arginyl-[protein] + NAD(+) = N(omega)-(ADP-D-ribosyl)-L-arginyl-[protein] + nicotinamide + H(+)</text>
        <dbReference type="Rhea" id="RHEA:19149"/>
        <dbReference type="Rhea" id="RHEA-COMP:10532"/>
        <dbReference type="Rhea" id="RHEA-COMP:15087"/>
        <dbReference type="ChEBI" id="CHEBI:15378"/>
        <dbReference type="ChEBI" id="CHEBI:17154"/>
        <dbReference type="ChEBI" id="CHEBI:29965"/>
        <dbReference type="ChEBI" id="CHEBI:57540"/>
        <dbReference type="ChEBI" id="CHEBI:142554"/>
        <dbReference type="EC" id="2.4.2.31"/>
    </reaction>
</comment>
<dbReference type="SUPFAM" id="SSF101898">
    <property type="entry name" value="NHL repeat"/>
    <property type="match status" value="1"/>
</dbReference>
<dbReference type="InterPro" id="IPR011042">
    <property type="entry name" value="6-blade_b-propeller_TolB-like"/>
</dbReference>
<dbReference type="PANTHER" id="PTHR24104:SF25">
    <property type="entry name" value="PROTEIN LIN-41"/>
    <property type="match status" value="1"/>
</dbReference>
<dbReference type="EMBL" id="CAJNOV010013206">
    <property type="protein sequence ID" value="CAF1514372.1"/>
    <property type="molecule type" value="Genomic_DNA"/>
</dbReference>
<sequence length="577" mass="64756">MAAKYVDIDEQHSTQRFSDIVGEPCRMLMPIEGYEKKPLVSLEEAVEPIAEYVPDVRRKVYVAKVKCAELSPGKLSIDEAASITLYTMEWEPQDECLYHVLNKTLRNENRQTLKPWFLFLRLFLTALAQLPSISGTVYRGVKQDMSKEYAVGKTFVWWGFSSCTTKIQVLKNEQFMGATSQRTFFTIECDSGKNIQKYSCYKAEHEILLPAARQFRVEGCLKQGKHFYMIQLKEIQPPFPLIELVPITSTVKVPPPANPIPQNIISVNTQTKTKVIPSIHANAEWAQNGVIVAGGYGQGNGTNQLYWPFGLFVNDDRTVVIADYGNHRIMQWNKDNTTNGQVAAGGKGQGSRLDQLNMPTDVLIDKETDSLIICDWGNRRVVQWSRRSGTTQGAILMDSIGCWGLAMDDQRYLYVSDVEKHEVIRYQLGDKNGTLVAGGNGRGNGRNQLKSPTYLFVDRQQNVYVSDNGNHRVMKWNKGAKEGIVVAGGQSKGNALTQLAHPQGLFVDALGTLYVADQFNHRVMRWTQGAKSVTVIMGGYDSDANALNNPRGLSFDRYGNLYVADVCNHRIQQFSLQ</sequence>
<organism evidence="9 10">
    <name type="scientific">Rotaria magnacalcarata</name>
    <dbReference type="NCBI Taxonomy" id="392030"/>
    <lineage>
        <taxon>Eukaryota</taxon>
        <taxon>Metazoa</taxon>
        <taxon>Spiralia</taxon>
        <taxon>Gnathifera</taxon>
        <taxon>Rotifera</taxon>
        <taxon>Eurotatoria</taxon>
        <taxon>Bdelloidea</taxon>
        <taxon>Philodinida</taxon>
        <taxon>Philodinidae</taxon>
        <taxon>Rotaria</taxon>
    </lineage>
</organism>
<comment type="similarity">
    <text evidence="1 8">Belongs to the Arg-specific ADP-ribosyltransferase family.</text>
</comment>
<accession>A0A815U8T9</accession>
<name>A0A815U8T9_9BILA</name>
<dbReference type="PROSITE" id="PS51996">
    <property type="entry name" value="TR_MART"/>
    <property type="match status" value="1"/>
</dbReference>
<keyword evidence="8" id="KW-0520">NAD</keyword>
<dbReference type="EC" id="2.4.2.31" evidence="8"/>
<reference evidence="9" key="1">
    <citation type="submission" date="2021-02" db="EMBL/GenBank/DDBJ databases">
        <authorList>
            <person name="Nowell W R."/>
        </authorList>
    </citation>
    <scope>NUCLEOTIDE SEQUENCE</scope>
</reference>
<keyword evidence="2 8" id="KW-0328">Glycosyltransferase</keyword>
<evidence type="ECO:0000256" key="1">
    <source>
        <dbReference type="ARBA" id="ARBA00009558"/>
    </source>
</evidence>
<feature type="repeat" description="NHL" evidence="7">
    <location>
        <begin position="547"/>
        <end position="577"/>
    </location>
</feature>
<evidence type="ECO:0000256" key="3">
    <source>
        <dbReference type="ARBA" id="ARBA00022679"/>
    </source>
</evidence>
<dbReference type="Gene3D" id="2.120.10.30">
    <property type="entry name" value="TolB, C-terminal domain"/>
    <property type="match status" value="1"/>
</dbReference>
<keyword evidence="4" id="KW-0548">Nucleotidyltransferase</keyword>
<dbReference type="Proteomes" id="UP000663855">
    <property type="component" value="Unassembled WGS sequence"/>
</dbReference>
<evidence type="ECO:0000313" key="9">
    <source>
        <dbReference type="EMBL" id="CAF1514372.1"/>
    </source>
</evidence>
<comment type="caution">
    <text evidence="9">The sequence shown here is derived from an EMBL/GenBank/DDBJ whole genome shotgun (WGS) entry which is preliminary data.</text>
</comment>
<dbReference type="PANTHER" id="PTHR24104">
    <property type="entry name" value="E3 UBIQUITIN-PROTEIN LIGASE NHLRC1-RELATED"/>
    <property type="match status" value="1"/>
</dbReference>
<dbReference type="InterPro" id="IPR050952">
    <property type="entry name" value="TRIM-NHL_E3_ligases"/>
</dbReference>
<evidence type="ECO:0000313" key="10">
    <source>
        <dbReference type="Proteomes" id="UP000663855"/>
    </source>
</evidence>
<evidence type="ECO:0000256" key="7">
    <source>
        <dbReference type="PROSITE-ProRule" id="PRU00504"/>
    </source>
</evidence>
<dbReference type="GO" id="GO:0008270">
    <property type="term" value="F:zinc ion binding"/>
    <property type="evidence" value="ECO:0007669"/>
    <property type="project" value="UniProtKB-KW"/>
</dbReference>
<dbReference type="Pfam" id="PF01436">
    <property type="entry name" value="NHL"/>
    <property type="match status" value="1"/>
</dbReference>
<evidence type="ECO:0000256" key="5">
    <source>
        <dbReference type="ARBA" id="ARBA00022737"/>
    </source>
</evidence>
<feature type="repeat" description="NHL" evidence="7">
    <location>
        <begin position="442"/>
        <end position="479"/>
    </location>
</feature>
<evidence type="ECO:0000256" key="2">
    <source>
        <dbReference type="ARBA" id="ARBA00022676"/>
    </source>
</evidence>
<dbReference type="CDD" id="cd05819">
    <property type="entry name" value="NHL"/>
    <property type="match status" value="1"/>
</dbReference>
<dbReference type="Pfam" id="PF01129">
    <property type="entry name" value="ART"/>
    <property type="match status" value="1"/>
</dbReference>
<dbReference type="InterPro" id="IPR000768">
    <property type="entry name" value="ART"/>
</dbReference>
<dbReference type="InterPro" id="IPR001258">
    <property type="entry name" value="NHL_repeat"/>
</dbReference>
<dbReference type="PROSITE" id="PS51125">
    <property type="entry name" value="NHL"/>
    <property type="match status" value="3"/>
</dbReference>
<evidence type="ECO:0000256" key="4">
    <source>
        <dbReference type="ARBA" id="ARBA00022695"/>
    </source>
</evidence>
<feature type="repeat" description="NHL" evidence="7">
    <location>
        <begin position="299"/>
        <end position="335"/>
    </location>
</feature>
<dbReference type="GO" id="GO:0016779">
    <property type="term" value="F:nucleotidyltransferase activity"/>
    <property type="evidence" value="ECO:0007669"/>
    <property type="project" value="UniProtKB-KW"/>
</dbReference>
<dbReference type="SUPFAM" id="SSF56399">
    <property type="entry name" value="ADP-ribosylation"/>
    <property type="match status" value="1"/>
</dbReference>
<keyword evidence="5" id="KW-0677">Repeat</keyword>
<evidence type="ECO:0000256" key="6">
    <source>
        <dbReference type="ARBA" id="ARBA00047597"/>
    </source>
</evidence>
<protein>
    <recommendedName>
        <fullName evidence="8">NAD(P)(+)--arginine ADP-ribosyltransferase</fullName>
        <ecNumber evidence="8">2.4.2.31</ecNumber>
    </recommendedName>
    <alternativeName>
        <fullName evidence="8">Mono(ADP-ribosyl)transferase</fullName>
    </alternativeName>
</protein>
<dbReference type="AlphaFoldDB" id="A0A815U8T9"/>
<dbReference type="Gene3D" id="2.40.10.500">
    <property type="match status" value="2"/>
</dbReference>
<dbReference type="GO" id="GO:0106274">
    <property type="term" value="F:NAD+-protein-arginine ADP-ribosyltransferase activity"/>
    <property type="evidence" value="ECO:0007669"/>
    <property type="project" value="UniProtKB-EC"/>
</dbReference>
<dbReference type="Gene3D" id="3.90.176.10">
    <property type="entry name" value="Toxin ADP-ribosyltransferase, Chain A, domain 1"/>
    <property type="match status" value="1"/>
</dbReference>
<proteinExistence type="inferred from homology"/>
<keyword evidence="8" id="KW-0521">NADP</keyword>